<keyword evidence="12" id="KW-1185">Reference proteome</keyword>
<comment type="function">
    <text evidence="2">Purine nucleoside enzyme that catalyzes the phosphorolysis of adenosine and inosine nucleosides, yielding D-ribose 1-phosphate and the respective free bases, adenine and hypoxanthine. Also catalyzes the phosphorolysis of S-methyl-5'-thioadenosine into adenine and S-methyl-5-thio-alpha-D-ribose 1-phosphate. Also has adenosine deaminase activity.</text>
</comment>
<dbReference type="Gene3D" id="3.60.140.10">
    <property type="entry name" value="CNF1/YfiH-like putative cysteine hydrolases"/>
    <property type="match status" value="1"/>
</dbReference>
<dbReference type="Proteomes" id="UP001304683">
    <property type="component" value="Chromosome"/>
</dbReference>
<gene>
    <name evidence="11" type="ORF">Q5761_04325</name>
</gene>
<evidence type="ECO:0000256" key="2">
    <source>
        <dbReference type="ARBA" id="ARBA00003215"/>
    </source>
</evidence>
<keyword evidence="6" id="KW-0378">Hydrolase</keyword>
<organism evidence="11 12">
    <name type="scientific">Thermaerobacter composti</name>
    <dbReference type="NCBI Taxonomy" id="554949"/>
    <lineage>
        <taxon>Bacteria</taxon>
        <taxon>Bacillati</taxon>
        <taxon>Bacillota</taxon>
        <taxon>Clostridia</taxon>
        <taxon>Eubacteriales</taxon>
        <taxon>Clostridiales Family XVII. Incertae Sedis</taxon>
        <taxon>Thermaerobacter</taxon>
    </lineage>
</organism>
<keyword evidence="5" id="KW-0479">Metal-binding</keyword>
<protein>
    <submittedName>
        <fullName evidence="11">Polyphenol oxidase family protein</fullName>
    </submittedName>
</protein>
<comment type="catalytic activity">
    <reaction evidence="10">
        <text>S-methyl-5'-thioadenosine + phosphate = 5-(methylsulfanyl)-alpha-D-ribose 1-phosphate + adenine</text>
        <dbReference type="Rhea" id="RHEA:11852"/>
        <dbReference type="ChEBI" id="CHEBI:16708"/>
        <dbReference type="ChEBI" id="CHEBI:17509"/>
        <dbReference type="ChEBI" id="CHEBI:43474"/>
        <dbReference type="ChEBI" id="CHEBI:58533"/>
        <dbReference type="EC" id="2.4.2.28"/>
    </reaction>
    <physiologicalReaction direction="left-to-right" evidence="10">
        <dbReference type="Rhea" id="RHEA:11853"/>
    </physiologicalReaction>
</comment>
<evidence type="ECO:0000256" key="6">
    <source>
        <dbReference type="ARBA" id="ARBA00022801"/>
    </source>
</evidence>
<keyword evidence="4" id="KW-0808">Transferase</keyword>
<dbReference type="InterPro" id="IPR038371">
    <property type="entry name" value="Cu_polyphenol_OxRdtase_sf"/>
</dbReference>
<evidence type="ECO:0000256" key="5">
    <source>
        <dbReference type="ARBA" id="ARBA00022723"/>
    </source>
</evidence>
<evidence type="ECO:0000256" key="3">
    <source>
        <dbReference type="ARBA" id="ARBA00007353"/>
    </source>
</evidence>
<accession>A0ABZ0QR75</accession>
<comment type="similarity">
    <text evidence="3">Belongs to the purine nucleoside phosphorylase YfiH/LACC1 family.</text>
</comment>
<evidence type="ECO:0000256" key="1">
    <source>
        <dbReference type="ARBA" id="ARBA00000553"/>
    </source>
</evidence>
<name>A0ABZ0QR75_9FIRM</name>
<dbReference type="InterPro" id="IPR011324">
    <property type="entry name" value="Cytotoxic_necrot_fac-like_cat"/>
</dbReference>
<evidence type="ECO:0000256" key="9">
    <source>
        <dbReference type="ARBA" id="ARBA00048968"/>
    </source>
</evidence>
<evidence type="ECO:0000256" key="4">
    <source>
        <dbReference type="ARBA" id="ARBA00022679"/>
    </source>
</evidence>
<sequence>MTAALPRDASPPMRRESVAGLEWLVLPQAPPWLFLAFTTRRGGVSEGPWAELNLGRSTGDEPARVEANRQRVLEAAGPGWRWVAMPRMVHGADVSVVRAEAPWPPGEAPAADALVTTDPGVLLWATFADCVPVFLWGEAEPSPATAGVAPRDGAGAAPGPRRGVALAHAGWRGTLAGVAPAAARTLARAMGVGTHRLNALIGPSIGPCCFEVDEPVLQRLARRLPWAEEVLAPSPRGAGYRHWDLWETNRRLLVEAGLDPRRIAVAALCTACDTASFFSHRASGGRTGRMAGLIGIRPGIRPGG</sequence>
<comment type="catalytic activity">
    <reaction evidence="9">
        <text>adenosine + phosphate = alpha-D-ribose 1-phosphate + adenine</text>
        <dbReference type="Rhea" id="RHEA:27642"/>
        <dbReference type="ChEBI" id="CHEBI:16335"/>
        <dbReference type="ChEBI" id="CHEBI:16708"/>
        <dbReference type="ChEBI" id="CHEBI:43474"/>
        <dbReference type="ChEBI" id="CHEBI:57720"/>
        <dbReference type="EC" id="2.4.2.1"/>
    </reaction>
    <physiologicalReaction direction="left-to-right" evidence="9">
        <dbReference type="Rhea" id="RHEA:27643"/>
    </physiologicalReaction>
</comment>
<evidence type="ECO:0000256" key="10">
    <source>
        <dbReference type="ARBA" id="ARBA00049893"/>
    </source>
</evidence>
<dbReference type="PANTHER" id="PTHR30616">
    <property type="entry name" value="UNCHARACTERIZED PROTEIN YFIH"/>
    <property type="match status" value="1"/>
</dbReference>
<dbReference type="InterPro" id="IPR003730">
    <property type="entry name" value="Cu_polyphenol_OxRdtase"/>
</dbReference>
<dbReference type="PANTHER" id="PTHR30616:SF2">
    <property type="entry name" value="PURINE NUCLEOSIDE PHOSPHORYLASE LACC1"/>
    <property type="match status" value="1"/>
</dbReference>
<comment type="catalytic activity">
    <reaction evidence="1">
        <text>inosine + phosphate = alpha-D-ribose 1-phosphate + hypoxanthine</text>
        <dbReference type="Rhea" id="RHEA:27646"/>
        <dbReference type="ChEBI" id="CHEBI:17368"/>
        <dbReference type="ChEBI" id="CHEBI:17596"/>
        <dbReference type="ChEBI" id="CHEBI:43474"/>
        <dbReference type="ChEBI" id="CHEBI:57720"/>
        <dbReference type="EC" id="2.4.2.1"/>
    </reaction>
    <physiologicalReaction direction="left-to-right" evidence="1">
        <dbReference type="Rhea" id="RHEA:27647"/>
    </physiologicalReaction>
</comment>
<reference evidence="11 12" key="1">
    <citation type="submission" date="2023-08" db="EMBL/GenBank/DDBJ databases">
        <title>Genome sequence of Thermaerobacter compostii strain Ins1, a spore-forming filamentous bacterium isolated from a deep geothermal reservoir.</title>
        <authorList>
            <person name="Bregnard D."/>
            <person name="Gonzalez D."/>
            <person name="Junier P."/>
        </authorList>
    </citation>
    <scope>NUCLEOTIDE SEQUENCE [LARGE SCALE GENOMIC DNA]</scope>
    <source>
        <strain evidence="11 12">Ins1</strain>
    </source>
</reference>
<dbReference type="RefSeq" id="WP_243123254.1">
    <property type="nucleotide sequence ID" value="NZ_CP132508.1"/>
</dbReference>
<evidence type="ECO:0000256" key="8">
    <source>
        <dbReference type="ARBA" id="ARBA00047989"/>
    </source>
</evidence>
<keyword evidence="7" id="KW-0862">Zinc</keyword>
<dbReference type="CDD" id="cd16833">
    <property type="entry name" value="YfiH"/>
    <property type="match status" value="1"/>
</dbReference>
<evidence type="ECO:0000256" key="7">
    <source>
        <dbReference type="ARBA" id="ARBA00022833"/>
    </source>
</evidence>
<comment type="catalytic activity">
    <reaction evidence="8">
        <text>adenosine + H2O + H(+) = inosine + NH4(+)</text>
        <dbReference type="Rhea" id="RHEA:24408"/>
        <dbReference type="ChEBI" id="CHEBI:15377"/>
        <dbReference type="ChEBI" id="CHEBI:15378"/>
        <dbReference type="ChEBI" id="CHEBI:16335"/>
        <dbReference type="ChEBI" id="CHEBI:17596"/>
        <dbReference type="ChEBI" id="CHEBI:28938"/>
        <dbReference type="EC" id="3.5.4.4"/>
    </reaction>
    <physiologicalReaction direction="left-to-right" evidence="8">
        <dbReference type="Rhea" id="RHEA:24409"/>
    </physiologicalReaction>
</comment>
<dbReference type="SUPFAM" id="SSF64438">
    <property type="entry name" value="CNF1/YfiH-like putative cysteine hydrolases"/>
    <property type="match status" value="1"/>
</dbReference>
<proteinExistence type="inferred from homology"/>
<evidence type="ECO:0000313" key="12">
    <source>
        <dbReference type="Proteomes" id="UP001304683"/>
    </source>
</evidence>
<dbReference type="Pfam" id="PF02578">
    <property type="entry name" value="Cu-oxidase_4"/>
    <property type="match status" value="2"/>
</dbReference>
<dbReference type="EMBL" id="CP132508">
    <property type="protein sequence ID" value="WPD19881.1"/>
    <property type="molecule type" value="Genomic_DNA"/>
</dbReference>
<evidence type="ECO:0000313" key="11">
    <source>
        <dbReference type="EMBL" id="WPD19881.1"/>
    </source>
</evidence>